<evidence type="ECO:0000313" key="3">
    <source>
        <dbReference type="WBParaSite" id="BXY_1638100.1"/>
    </source>
</evidence>
<feature type="signal peptide" evidence="1">
    <location>
        <begin position="1"/>
        <end position="21"/>
    </location>
</feature>
<dbReference type="WBParaSite" id="BXY_1638100.1">
    <property type="protein sequence ID" value="BXY_1638100.1"/>
    <property type="gene ID" value="BXY_1638100"/>
</dbReference>
<dbReference type="Proteomes" id="UP000095284">
    <property type="component" value="Unplaced"/>
</dbReference>
<dbReference type="AlphaFoldDB" id="A0A1I7STL1"/>
<evidence type="ECO:0000313" key="2">
    <source>
        <dbReference type="Proteomes" id="UP000095284"/>
    </source>
</evidence>
<organism evidence="2 3">
    <name type="scientific">Bursaphelenchus xylophilus</name>
    <name type="common">Pinewood nematode worm</name>
    <name type="synonym">Aphelenchoides xylophilus</name>
    <dbReference type="NCBI Taxonomy" id="6326"/>
    <lineage>
        <taxon>Eukaryota</taxon>
        <taxon>Metazoa</taxon>
        <taxon>Ecdysozoa</taxon>
        <taxon>Nematoda</taxon>
        <taxon>Chromadorea</taxon>
        <taxon>Rhabditida</taxon>
        <taxon>Tylenchina</taxon>
        <taxon>Tylenchomorpha</taxon>
        <taxon>Aphelenchoidea</taxon>
        <taxon>Aphelenchoididae</taxon>
        <taxon>Bursaphelenchus</taxon>
    </lineage>
</organism>
<evidence type="ECO:0000256" key="1">
    <source>
        <dbReference type="SAM" id="SignalP"/>
    </source>
</evidence>
<accession>A0A1I7STL1</accession>
<sequence>MNSFCGSICLVWLLVAAGVWSGSRPQPDSSILVIPWLQWFPTWRERRVFFFLVVWLKGSVGLDGLKRDTEVHFFLYLIHSSFETLSGFTDSIRIKFCGRCLTETRLEDGQRFNRLNLDLNNSRLTAHCPRQSRVCL</sequence>
<feature type="chain" id="PRO_5009306590" evidence="1">
    <location>
        <begin position="22"/>
        <end position="136"/>
    </location>
</feature>
<protein>
    <submittedName>
        <fullName evidence="3">Secreted protein</fullName>
    </submittedName>
</protein>
<keyword evidence="1" id="KW-0732">Signal</keyword>
<reference evidence="3" key="1">
    <citation type="submission" date="2016-11" db="UniProtKB">
        <authorList>
            <consortium name="WormBaseParasite"/>
        </authorList>
    </citation>
    <scope>IDENTIFICATION</scope>
</reference>
<name>A0A1I7STL1_BURXY</name>
<proteinExistence type="predicted"/>